<name>A2GGS1_TRIV3</name>
<dbReference type="VEuPathDB" id="TrichDB:TVAG_424640"/>
<accession>A2GGS1</accession>
<protein>
    <submittedName>
        <fullName evidence="2">Uncharacterized protein</fullName>
    </submittedName>
</protein>
<evidence type="ECO:0000313" key="3">
    <source>
        <dbReference type="Proteomes" id="UP000001542"/>
    </source>
</evidence>
<dbReference type="VEuPathDB" id="TrichDB:TVAGG3_0115030"/>
<reference evidence="2" key="2">
    <citation type="journal article" date="2007" name="Science">
        <title>Draft genome sequence of the sexually transmitted pathogen Trichomonas vaginalis.</title>
        <authorList>
            <person name="Carlton J.M."/>
            <person name="Hirt R.P."/>
            <person name="Silva J.C."/>
            <person name="Delcher A.L."/>
            <person name="Schatz M."/>
            <person name="Zhao Q."/>
            <person name="Wortman J.R."/>
            <person name="Bidwell S.L."/>
            <person name="Alsmark U.C.M."/>
            <person name="Besteiro S."/>
            <person name="Sicheritz-Ponten T."/>
            <person name="Noel C.J."/>
            <person name="Dacks J.B."/>
            <person name="Foster P.G."/>
            <person name="Simillion C."/>
            <person name="Van de Peer Y."/>
            <person name="Miranda-Saavedra D."/>
            <person name="Barton G.J."/>
            <person name="Westrop G.D."/>
            <person name="Mueller S."/>
            <person name="Dessi D."/>
            <person name="Fiori P.L."/>
            <person name="Ren Q."/>
            <person name="Paulsen I."/>
            <person name="Zhang H."/>
            <person name="Bastida-Corcuera F.D."/>
            <person name="Simoes-Barbosa A."/>
            <person name="Brown M.T."/>
            <person name="Hayes R.D."/>
            <person name="Mukherjee M."/>
            <person name="Okumura C.Y."/>
            <person name="Schneider R."/>
            <person name="Smith A.J."/>
            <person name="Vanacova S."/>
            <person name="Villalvazo M."/>
            <person name="Haas B.J."/>
            <person name="Pertea M."/>
            <person name="Feldblyum T.V."/>
            <person name="Utterback T.R."/>
            <person name="Shu C.L."/>
            <person name="Osoegawa K."/>
            <person name="de Jong P.J."/>
            <person name="Hrdy I."/>
            <person name="Horvathova L."/>
            <person name="Zubacova Z."/>
            <person name="Dolezal P."/>
            <person name="Malik S.B."/>
            <person name="Logsdon J.M. Jr."/>
            <person name="Henze K."/>
            <person name="Gupta A."/>
            <person name="Wang C.C."/>
            <person name="Dunne R.L."/>
            <person name="Upcroft J.A."/>
            <person name="Upcroft P."/>
            <person name="White O."/>
            <person name="Salzberg S.L."/>
            <person name="Tang P."/>
            <person name="Chiu C.-H."/>
            <person name="Lee Y.-S."/>
            <person name="Embley T.M."/>
            <person name="Coombs G.H."/>
            <person name="Mottram J.C."/>
            <person name="Tachezy J."/>
            <person name="Fraser-Liggett C.M."/>
            <person name="Johnson P.J."/>
        </authorList>
    </citation>
    <scope>NUCLEOTIDE SEQUENCE [LARGE SCALE GENOMIC DNA]</scope>
    <source>
        <strain evidence="2">G3</strain>
    </source>
</reference>
<proteinExistence type="predicted"/>
<evidence type="ECO:0000313" key="2">
    <source>
        <dbReference type="EMBL" id="EAX83649.1"/>
    </source>
</evidence>
<sequence>MNHLFLRLTSDGSGSSIRSIVLSNPSGIPSPSIRHSKSFLPTFQVLPSDIPSSSRQLEKNFPTTGKKFPDNWKKISRQLEKNFLLFVRKPFKFSKIENFLVERQKKFFLQTGKKFPDNWKKISRQLEKFFLPTGKVLPSDRTQTNVRRTTNRVHSKARRTDSPSTTTDLLRLNTYIFQA</sequence>
<keyword evidence="3" id="KW-1185">Reference proteome</keyword>
<gene>
    <name evidence="2" type="ORF">TVAG_424640</name>
</gene>
<dbReference type="AlphaFoldDB" id="A2GGS1"/>
<dbReference type="Proteomes" id="UP000001542">
    <property type="component" value="Unassembled WGS sequence"/>
</dbReference>
<reference evidence="2" key="1">
    <citation type="submission" date="2006-10" db="EMBL/GenBank/DDBJ databases">
        <authorList>
            <person name="Amadeo P."/>
            <person name="Zhao Q."/>
            <person name="Wortman J."/>
            <person name="Fraser-Liggett C."/>
            <person name="Carlton J."/>
        </authorList>
    </citation>
    <scope>NUCLEOTIDE SEQUENCE</scope>
    <source>
        <strain evidence="2">G3</strain>
    </source>
</reference>
<dbReference type="EMBL" id="DS115813">
    <property type="protein sequence ID" value="EAX83649.1"/>
    <property type="molecule type" value="Genomic_DNA"/>
</dbReference>
<feature type="region of interest" description="Disordered" evidence="1">
    <location>
        <begin position="142"/>
        <end position="164"/>
    </location>
</feature>
<organism evidence="2 3">
    <name type="scientific">Trichomonas vaginalis (strain ATCC PRA-98 / G3)</name>
    <dbReference type="NCBI Taxonomy" id="412133"/>
    <lineage>
        <taxon>Eukaryota</taxon>
        <taxon>Metamonada</taxon>
        <taxon>Parabasalia</taxon>
        <taxon>Trichomonadida</taxon>
        <taxon>Trichomonadidae</taxon>
        <taxon>Trichomonas</taxon>
    </lineage>
</organism>
<dbReference type="InParanoid" id="A2GGS1"/>
<evidence type="ECO:0000256" key="1">
    <source>
        <dbReference type="SAM" id="MobiDB-lite"/>
    </source>
</evidence>